<name>A0A2T3ZKK0_TRIA4</name>
<dbReference type="Proteomes" id="UP000240493">
    <property type="component" value="Unassembled WGS sequence"/>
</dbReference>
<accession>A0A2T3ZKK0</accession>
<gene>
    <name evidence="2" type="ORF">M441DRAFT_129939</name>
</gene>
<evidence type="ECO:0000256" key="1">
    <source>
        <dbReference type="SAM" id="MobiDB-lite"/>
    </source>
</evidence>
<sequence>MKTASQHLRPLALKQLTITTQAHLPSQIPNIRLFASSTARSPQPPSRQTQSKPTPRTNFTQNKKPILRDTIRRFIPEEAKKFVRPDGTLCTTPETASVFLQHNIEPDNGAARRFTAGPAIQNACKAYHAVTAFSPRHIIHPHDLRFFDPRGHPLAAARREKYLRKSREEPLWIMVTSAGAASTVVRVQTQRRLKSAIYRCLEDLGLPNGIGEHKEIRGTVWVTLYDPVKASKLPPEPFAEAIARALKSRCAQPLR</sequence>
<dbReference type="AlphaFoldDB" id="A0A2T3ZKK0"/>
<dbReference type="EMBL" id="KZ679257">
    <property type="protein sequence ID" value="PTB45337.1"/>
    <property type="molecule type" value="Genomic_DNA"/>
</dbReference>
<keyword evidence="3" id="KW-1185">Reference proteome</keyword>
<feature type="region of interest" description="Disordered" evidence="1">
    <location>
        <begin position="37"/>
        <end position="63"/>
    </location>
</feature>
<reference evidence="2 3" key="1">
    <citation type="submission" date="2016-07" db="EMBL/GenBank/DDBJ databases">
        <title>Multiple horizontal gene transfer events from other fungi enriched the ability of initially mycotrophic Trichoderma (Ascomycota) to feed on dead plant biomass.</title>
        <authorList>
            <consortium name="DOE Joint Genome Institute"/>
            <person name="Aerts A."/>
            <person name="Atanasova L."/>
            <person name="Chenthamara K."/>
            <person name="Zhang J."/>
            <person name="Grujic M."/>
            <person name="Henrissat B."/>
            <person name="Kuo A."/>
            <person name="Salamov A."/>
            <person name="Lipzen A."/>
            <person name="Labutti K."/>
            <person name="Barry K."/>
            <person name="Miao Y."/>
            <person name="Rahimi M.J."/>
            <person name="Shen Q."/>
            <person name="Grigoriev I.V."/>
            <person name="Kubicek C.P."/>
            <person name="Druzhinina I.S."/>
        </authorList>
    </citation>
    <scope>NUCLEOTIDE SEQUENCE [LARGE SCALE GENOMIC DNA]</scope>
    <source>
        <strain evidence="2 3">CBS 433.97</strain>
    </source>
</reference>
<proteinExistence type="predicted"/>
<protein>
    <submittedName>
        <fullName evidence="2">Uncharacterized protein</fullName>
    </submittedName>
</protein>
<evidence type="ECO:0000313" key="2">
    <source>
        <dbReference type="EMBL" id="PTB45337.1"/>
    </source>
</evidence>
<evidence type="ECO:0000313" key="3">
    <source>
        <dbReference type="Proteomes" id="UP000240493"/>
    </source>
</evidence>
<dbReference type="OrthoDB" id="5124663at2759"/>
<organism evidence="2 3">
    <name type="scientific">Trichoderma asperellum (strain ATCC 204424 / CBS 433.97 / NBRC 101777)</name>
    <dbReference type="NCBI Taxonomy" id="1042311"/>
    <lineage>
        <taxon>Eukaryota</taxon>
        <taxon>Fungi</taxon>
        <taxon>Dikarya</taxon>
        <taxon>Ascomycota</taxon>
        <taxon>Pezizomycotina</taxon>
        <taxon>Sordariomycetes</taxon>
        <taxon>Hypocreomycetidae</taxon>
        <taxon>Hypocreales</taxon>
        <taxon>Hypocreaceae</taxon>
        <taxon>Trichoderma</taxon>
    </lineage>
</organism>